<evidence type="ECO:0008006" key="4">
    <source>
        <dbReference type="Google" id="ProtNLM"/>
    </source>
</evidence>
<feature type="transmembrane region" description="Helical" evidence="1">
    <location>
        <begin position="112"/>
        <end position="138"/>
    </location>
</feature>
<evidence type="ECO:0000313" key="2">
    <source>
        <dbReference type="EMBL" id="GAA1750569.1"/>
    </source>
</evidence>
<comment type="caution">
    <text evidence="2">The sequence shown here is derived from an EMBL/GenBank/DDBJ whole genome shotgun (WGS) entry which is preliminary data.</text>
</comment>
<feature type="transmembrane region" description="Helical" evidence="1">
    <location>
        <begin position="144"/>
        <end position="163"/>
    </location>
</feature>
<dbReference type="EMBL" id="BAAAOA010000008">
    <property type="protein sequence ID" value="GAA1750569.1"/>
    <property type="molecule type" value="Genomic_DNA"/>
</dbReference>
<evidence type="ECO:0000313" key="3">
    <source>
        <dbReference type="Proteomes" id="UP001501204"/>
    </source>
</evidence>
<name>A0ABN2K8J6_9MICC</name>
<feature type="transmembrane region" description="Helical" evidence="1">
    <location>
        <begin position="26"/>
        <end position="44"/>
    </location>
</feature>
<proteinExistence type="predicted"/>
<evidence type="ECO:0000256" key="1">
    <source>
        <dbReference type="SAM" id="Phobius"/>
    </source>
</evidence>
<keyword evidence="1" id="KW-0472">Membrane</keyword>
<gene>
    <name evidence="2" type="ORF">GCM10009767_06850</name>
</gene>
<keyword evidence="1" id="KW-0812">Transmembrane</keyword>
<dbReference type="RefSeq" id="WP_344119823.1">
    <property type="nucleotide sequence ID" value="NZ_BAAAOA010000008.1"/>
</dbReference>
<keyword evidence="3" id="KW-1185">Reference proteome</keyword>
<dbReference type="Proteomes" id="UP001501204">
    <property type="component" value="Unassembled WGS sequence"/>
</dbReference>
<reference evidence="2 3" key="1">
    <citation type="journal article" date="2019" name="Int. J. Syst. Evol. Microbiol.">
        <title>The Global Catalogue of Microorganisms (GCM) 10K type strain sequencing project: providing services to taxonomists for standard genome sequencing and annotation.</title>
        <authorList>
            <consortium name="The Broad Institute Genomics Platform"/>
            <consortium name="The Broad Institute Genome Sequencing Center for Infectious Disease"/>
            <person name="Wu L."/>
            <person name="Ma J."/>
        </authorList>
    </citation>
    <scope>NUCLEOTIDE SEQUENCE [LARGE SCALE GENOMIC DNA]</scope>
    <source>
        <strain evidence="2 3">JCM 14735</strain>
    </source>
</reference>
<keyword evidence="1" id="KW-1133">Transmembrane helix</keyword>
<sequence length="182" mass="19530">MDLRADTGDRVPPLAQSVSIPTAGQVVIRSLPAAAVGLLGLPLLGRFLPPGVGEGWWFLSALAIMTSTFLVLYLVQAPRPRVDKQVSQERWSWSLAYVAKHRSVSTDPGVRTAAALAACSEIELFIVHVGIVVGGVLGNVIRPGFFWLSFVGASTGAGLVAAFRLRRSCFYLRLVHAMTTTE</sequence>
<accession>A0ABN2K8J6</accession>
<organism evidence="2 3">
    <name type="scientific">Kocuria aegyptia</name>
    <dbReference type="NCBI Taxonomy" id="330943"/>
    <lineage>
        <taxon>Bacteria</taxon>
        <taxon>Bacillati</taxon>
        <taxon>Actinomycetota</taxon>
        <taxon>Actinomycetes</taxon>
        <taxon>Micrococcales</taxon>
        <taxon>Micrococcaceae</taxon>
        <taxon>Kocuria</taxon>
    </lineage>
</organism>
<feature type="transmembrane region" description="Helical" evidence="1">
    <location>
        <begin position="56"/>
        <end position="75"/>
    </location>
</feature>
<protein>
    <recommendedName>
        <fullName evidence="4">MFS transporter</fullName>
    </recommendedName>
</protein>